<organism evidence="5 6">
    <name type="scientific">Prauserella marina</name>
    <dbReference type="NCBI Taxonomy" id="530584"/>
    <lineage>
        <taxon>Bacteria</taxon>
        <taxon>Bacillati</taxon>
        <taxon>Actinomycetota</taxon>
        <taxon>Actinomycetes</taxon>
        <taxon>Pseudonocardiales</taxon>
        <taxon>Pseudonocardiaceae</taxon>
        <taxon>Prauserella</taxon>
    </lineage>
</organism>
<dbReference type="SUPFAM" id="SSF46689">
    <property type="entry name" value="Homeodomain-like"/>
    <property type="match status" value="1"/>
</dbReference>
<dbReference type="Proteomes" id="UP000199494">
    <property type="component" value="Unassembled WGS sequence"/>
</dbReference>
<dbReference type="InterPro" id="IPR009057">
    <property type="entry name" value="Homeodomain-like_sf"/>
</dbReference>
<dbReference type="SUPFAM" id="SSF48498">
    <property type="entry name" value="Tetracyclin repressor-like, C-terminal domain"/>
    <property type="match status" value="1"/>
</dbReference>
<keyword evidence="2" id="KW-0805">Transcription regulation</keyword>
<reference evidence="5 6" key="1">
    <citation type="submission" date="2016-10" db="EMBL/GenBank/DDBJ databases">
        <authorList>
            <person name="de Groot N.N."/>
        </authorList>
    </citation>
    <scope>NUCLEOTIDE SEQUENCE [LARGE SCALE GENOMIC DNA]</scope>
    <source>
        <strain evidence="5 6">CGMCC 4.5506</strain>
    </source>
</reference>
<dbReference type="GO" id="GO:0003700">
    <property type="term" value="F:DNA-binding transcription factor activity"/>
    <property type="evidence" value="ECO:0007669"/>
    <property type="project" value="TreeGrafter"/>
</dbReference>
<evidence type="ECO:0000313" key="6">
    <source>
        <dbReference type="Proteomes" id="UP000199494"/>
    </source>
</evidence>
<dbReference type="KEGG" id="pmad:BAY61_13275"/>
<dbReference type="PANTHER" id="PTHR30055">
    <property type="entry name" value="HTH-TYPE TRANSCRIPTIONAL REGULATOR RUTR"/>
    <property type="match status" value="1"/>
</dbReference>
<dbReference type="RefSeq" id="WP_091797719.1">
    <property type="nucleotide sequence ID" value="NZ_CP016353.1"/>
</dbReference>
<protein>
    <submittedName>
        <fullName evidence="5">DNA-binding transcriptional regulator, AcrR family</fullName>
    </submittedName>
</protein>
<dbReference type="InterPro" id="IPR001647">
    <property type="entry name" value="HTH_TetR"/>
</dbReference>
<dbReference type="PROSITE" id="PS50977">
    <property type="entry name" value="HTH_TETR_2"/>
    <property type="match status" value="1"/>
</dbReference>
<gene>
    <name evidence="5" type="ORF">SAMN05421630_1011038</name>
</gene>
<dbReference type="Pfam" id="PF00440">
    <property type="entry name" value="TetR_N"/>
    <property type="match status" value="1"/>
</dbReference>
<keyword evidence="6" id="KW-1185">Reference proteome</keyword>
<evidence type="ECO:0000256" key="2">
    <source>
        <dbReference type="ARBA" id="ARBA00023015"/>
    </source>
</evidence>
<name>A0A222VPZ1_9PSEU</name>
<evidence type="ECO:0000256" key="3">
    <source>
        <dbReference type="ARBA" id="ARBA00023125"/>
    </source>
</evidence>
<dbReference type="Pfam" id="PF13977">
    <property type="entry name" value="TetR_C_6"/>
    <property type="match status" value="1"/>
</dbReference>
<dbReference type="EMBL" id="FMZE01000001">
    <property type="protein sequence ID" value="SDC26309.1"/>
    <property type="molecule type" value="Genomic_DNA"/>
</dbReference>
<dbReference type="InterPro" id="IPR036271">
    <property type="entry name" value="Tet_transcr_reg_TetR-rel_C_sf"/>
</dbReference>
<dbReference type="OrthoDB" id="9816296at2"/>
<dbReference type="InterPro" id="IPR039538">
    <property type="entry name" value="BetI_C"/>
</dbReference>
<dbReference type="GO" id="GO:0000976">
    <property type="term" value="F:transcription cis-regulatory region binding"/>
    <property type="evidence" value="ECO:0007669"/>
    <property type="project" value="TreeGrafter"/>
</dbReference>
<sequence length="206" mass="23026">MPKIVDHQQRRNEICDAVLTLIAEGGTRAVTTRAAAERAQWSTGTVNHYFSNREALMLGAFRRAAHVQGKELKRLLQDSTLTPLQKLHGTIEATLPLDERRVALTRIFLDYYAETNAVEETHDEVVQYLRNWRGVVTQIIDECKADDSIRSLRSSETLATELVALTDGLSMHALLDPSVLSRLVDGQTLTISFIDDAWGPIRLMGA</sequence>
<proteinExistence type="predicted"/>
<accession>A0A222VPZ1</accession>
<keyword evidence="4" id="KW-0804">Transcription</keyword>
<keyword evidence="1" id="KW-0678">Repressor</keyword>
<dbReference type="AlphaFoldDB" id="A0A222VPZ1"/>
<dbReference type="InterPro" id="IPR050109">
    <property type="entry name" value="HTH-type_TetR-like_transc_reg"/>
</dbReference>
<evidence type="ECO:0000256" key="1">
    <source>
        <dbReference type="ARBA" id="ARBA00022491"/>
    </source>
</evidence>
<dbReference type="Gene3D" id="1.10.357.10">
    <property type="entry name" value="Tetracycline Repressor, domain 2"/>
    <property type="match status" value="1"/>
</dbReference>
<evidence type="ECO:0000313" key="5">
    <source>
        <dbReference type="EMBL" id="SDC26309.1"/>
    </source>
</evidence>
<dbReference type="STRING" id="530584.SAMN05421630_1011038"/>
<keyword evidence="3 5" id="KW-0238">DNA-binding</keyword>
<dbReference type="PANTHER" id="PTHR30055:SF234">
    <property type="entry name" value="HTH-TYPE TRANSCRIPTIONAL REGULATOR BETI"/>
    <property type="match status" value="1"/>
</dbReference>
<evidence type="ECO:0000256" key="4">
    <source>
        <dbReference type="ARBA" id="ARBA00023163"/>
    </source>
</evidence>